<protein>
    <submittedName>
        <fullName evidence="5">Uncharacterized protein LOC109473431</fullName>
    </submittedName>
</protein>
<dbReference type="PANTHER" id="PTHR24024:SF18">
    <property type="entry name" value="SHORT-CHAIN COLLAGEN C4-LIKE"/>
    <property type="match status" value="1"/>
</dbReference>
<sequence>MSAEKVFYGPIEPERPSRRERAASSRVFLAGVFGVVAVLTAAVVLAMVLNDISQQMARDHEEIMVLKASAQRDHEEIAILKASAERDHEEIADLKVTAEKSRLQNAFLMERVAVLESQLPASRDEHQMPDTGSEQSLEAGDSAGDAVAANAKVPSNNGTFGVENKRSRRSVTDWDELLAELSALQDGLDDARGFETRGTGNCPHCVTSIQQDRFYVGLEQSELGGAVYIRWGRKDCANGRLIYEGFAAGSKSGSGGSSYVCLPEEPQWGNYKDGTQSYSAYMYGGEYYLYSEVPFGSKTLHYHNVPCAVCHAQNQGSKVMIPGRNTCFGGWREEYHGYLMSSYRSSNGGQFVCMDEQPQAAFGGHTSQNGALFYPVEAYCGALLCPPYVNGRELTCAVCTK</sequence>
<dbReference type="InterPro" id="IPR051077">
    <property type="entry name" value="Ca-dependent_lectin"/>
</dbReference>
<keyword evidence="3" id="KW-0812">Transmembrane</keyword>
<evidence type="ECO:0000256" key="2">
    <source>
        <dbReference type="SAM" id="MobiDB-lite"/>
    </source>
</evidence>
<dbReference type="RefSeq" id="XP_019628850.1">
    <property type="nucleotide sequence ID" value="XM_019773291.1"/>
</dbReference>
<feature type="transmembrane region" description="Helical" evidence="3">
    <location>
        <begin position="27"/>
        <end position="49"/>
    </location>
</feature>
<keyword evidence="1" id="KW-0430">Lectin</keyword>
<dbReference type="Proteomes" id="UP000515135">
    <property type="component" value="Unplaced"/>
</dbReference>
<evidence type="ECO:0000256" key="3">
    <source>
        <dbReference type="SAM" id="Phobius"/>
    </source>
</evidence>
<dbReference type="GO" id="GO:0030246">
    <property type="term" value="F:carbohydrate binding"/>
    <property type="evidence" value="ECO:0007669"/>
    <property type="project" value="UniProtKB-KW"/>
</dbReference>
<dbReference type="PANTHER" id="PTHR24024">
    <property type="entry name" value="PULMONARY SURFACTANT-ASSOCIATED PROTEIN A"/>
    <property type="match status" value="1"/>
</dbReference>
<gene>
    <name evidence="5" type="primary">LOC109473431</name>
</gene>
<keyword evidence="3" id="KW-0472">Membrane</keyword>
<evidence type="ECO:0000313" key="4">
    <source>
        <dbReference type="Proteomes" id="UP000515135"/>
    </source>
</evidence>
<feature type="region of interest" description="Disordered" evidence="2">
    <location>
        <begin position="119"/>
        <end position="143"/>
    </location>
</feature>
<dbReference type="GeneID" id="109473431"/>
<dbReference type="OrthoDB" id="6086925at2759"/>
<name>A0A6P4YHQ9_BRABE</name>
<keyword evidence="3" id="KW-1133">Transmembrane helix</keyword>
<organism evidence="4 5">
    <name type="scientific">Branchiostoma belcheri</name>
    <name type="common">Amphioxus</name>
    <dbReference type="NCBI Taxonomy" id="7741"/>
    <lineage>
        <taxon>Eukaryota</taxon>
        <taxon>Metazoa</taxon>
        <taxon>Chordata</taxon>
        <taxon>Cephalochordata</taxon>
        <taxon>Leptocardii</taxon>
        <taxon>Amphioxiformes</taxon>
        <taxon>Branchiostomatidae</taxon>
        <taxon>Branchiostoma</taxon>
    </lineage>
</organism>
<keyword evidence="4" id="KW-1185">Reference proteome</keyword>
<accession>A0A6P4YHQ9</accession>
<dbReference type="AlphaFoldDB" id="A0A6P4YHQ9"/>
<evidence type="ECO:0000256" key="1">
    <source>
        <dbReference type="ARBA" id="ARBA00022734"/>
    </source>
</evidence>
<evidence type="ECO:0000313" key="5">
    <source>
        <dbReference type="RefSeq" id="XP_019628850.1"/>
    </source>
</evidence>
<proteinExistence type="predicted"/>
<dbReference type="GO" id="GO:0005615">
    <property type="term" value="C:extracellular space"/>
    <property type="evidence" value="ECO:0007669"/>
    <property type="project" value="TreeGrafter"/>
</dbReference>
<dbReference type="KEGG" id="bbel:109473431"/>
<reference evidence="5" key="1">
    <citation type="submission" date="2025-08" db="UniProtKB">
        <authorList>
            <consortium name="RefSeq"/>
        </authorList>
    </citation>
    <scope>IDENTIFICATION</scope>
    <source>
        <tissue evidence="5">Gonad</tissue>
    </source>
</reference>